<comment type="caution">
    <text evidence="7">The sequence shown here is derived from an EMBL/GenBank/DDBJ whole genome shotgun (WGS) entry which is preliminary data.</text>
</comment>
<dbReference type="InterPro" id="IPR001647">
    <property type="entry name" value="HTH_TetR"/>
</dbReference>
<feature type="region of interest" description="Disordered" evidence="5">
    <location>
        <begin position="1"/>
        <end position="22"/>
    </location>
</feature>
<evidence type="ECO:0000256" key="4">
    <source>
        <dbReference type="PROSITE-ProRule" id="PRU00335"/>
    </source>
</evidence>
<gene>
    <name evidence="7" type="ORF">GCM10010251_25190</name>
</gene>
<dbReference type="PRINTS" id="PR00455">
    <property type="entry name" value="HTHTETR"/>
</dbReference>
<dbReference type="AlphaFoldDB" id="A0A918C7E0"/>
<evidence type="ECO:0000313" key="7">
    <source>
        <dbReference type="EMBL" id="GGR08532.1"/>
    </source>
</evidence>
<dbReference type="InterPro" id="IPR009057">
    <property type="entry name" value="Homeodomain-like_sf"/>
</dbReference>
<protein>
    <recommendedName>
        <fullName evidence="6">HTH tetR-type domain-containing protein</fullName>
    </recommendedName>
</protein>
<evidence type="ECO:0000313" key="8">
    <source>
        <dbReference type="Proteomes" id="UP000658320"/>
    </source>
</evidence>
<keyword evidence="8" id="KW-1185">Reference proteome</keyword>
<evidence type="ECO:0000256" key="5">
    <source>
        <dbReference type="SAM" id="MobiDB-lite"/>
    </source>
</evidence>
<keyword evidence="2 4" id="KW-0238">DNA-binding</keyword>
<proteinExistence type="predicted"/>
<evidence type="ECO:0000259" key="6">
    <source>
        <dbReference type="PROSITE" id="PS50977"/>
    </source>
</evidence>
<reference evidence="7" key="2">
    <citation type="submission" date="2020-09" db="EMBL/GenBank/DDBJ databases">
        <authorList>
            <person name="Sun Q."/>
            <person name="Ohkuma M."/>
        </authorList>
    </citation>
    <scope>NUCLEOTIDE SEQUENCE</scope>
    <source>
        <strain evidence="7">JCM 4346</strain>
    </source>
</reference>
<dbReference type="GO" id="GO:0003700">
    <property type="term" value="F:DNA-binding transcription factor activity"/>
    <property type="evidence" value="ECO:0007669"/>
    <property type="project" value="TreeGrafter"/>
</dbReference>
<dbReference type="EMBL" id="BMSX01000005">
    <property type="protein sequence ID" value="GGR08532.1"/>
    <property type="molecule type" value="Genomic_DNA"/>
</dbReference>
<dbReference type="PANTHER" id="PTHR30055">
    <property type="entry name" value="HTH-TYPE TRANSCRIPTIONAL REGULATOR RUTR"/>
    <property type="match status" value="1"/>
</dbReference>
<name>A0A918C7E0_9ACTN</name>
<dbReference type="Pfam" id="PF00440">
    <property type="entry name" value="TetR_N"/>
    <property type="match status" value="1"/>
</dbReference>
<sequence>MSVSQTVSQISWKRCSDPRTNDDSCALRTRAATLAAATELLAEGGPENVTHATVTQRAGIGRATVYRHWPDRQTLLIAALAGGVRPLFAFDDSPSATS</sequence>
<dbReference type="RefSeq" id="WP_189935438.1">
    <property type="nucleotide sequence ID" value="NZ_BMSX01000005.1"/>
</dbReference>
<evidence type="ECO:0000256" key="3">
    <source>
        <dbReference type="ARBA" id="ARBA00023163"/>
    </source>
</evidence>
<feature type="domain" description="HTH tetR-type" evidence="6">
    <location>
        <begin position="27"/>
        <end position="87"/>
    </location>
</feature>
<keyword evidence="3" id="KW-0804">Transcription</keyword>
<keyword evidence="1" id="KW-0805">Transcription regulation</keyword>
<feature type="DNA-binding region" description="H-T-H motif" evidence="4">
    <location>
        <begin position="50"/>
        <end position="69"/>
    </location>
</feature>
<dbReference type="InterPro" id="IPR050109">
    <property type="entry name" value="HTH-type_TetR-like_transc_reg"/>
</dbReference>
<reference evidence="7" key="1">
    <citation type="journal article" date="2014" name="Int. J. Syst. Evol. Microbiol.">
        <title>Complete genome sequence of Corynebacterium casei LMG S-19264T (=DSM 44701T), isolated from a smear-ripened cheese.</title>
        <authorList>
            <consortium name="US DOE Joint Genome Institute (JGI-PGF)"/>
            <person name="Walter F."/>
            <person name="Albersmeier A."/>
            <person name="Kalinowski J."/>
            <person name="Ruckert C."/>
        </authorList>
    </citation>
    <scope>NUCLEOTIDE SEQUENCE</scope>
    <source>
        <strain evidence="7">JCM 4346</strain>
    </source>
</reference>
<evidence type="ECO:0000256" key="2">
    <source>
        <dbReference type="ARBA" id="ARBA00023125"/>
    </source>
</evidence>
<organism evidence="7 8">
    <name type="scientific">Streptomyces aurantiogriseus</name>
    <dbReference type="NCBI Taxonomy" id="66870"/>
    <lineage>
        <taxon>Bacteria</taxon>
        <taxon>Bacillati</taxon>
        <taxon>Actinomycetota</taxon>
        <taxon>Actinomycetes</taxon>
        <taxon>Kitasatosporales</taxon>
        <taxon>Streptomycetaceae</taxon>
        <taxon>Streptomyces</taxon>
    </lineage>
</organism>
<dbReference type="Proteomes" id="UP000658320">
    <property type="component" value="Unassembled WGS sequence"/>
</dbReference>
<accession>A0A918C7E0</accession>
<dbReference type="SUPFAM" id="SSF46689">
    <property type="entry name" value="Homeodomain-like"/>
    <property type="match status" value="1"/>
</dbReference>
<feature type="compositionally biased region" description="Polar residues" evidence="5">
    <location>
        <begin position="1"/>
        <end position="11"/>
    </location>
</feature>
<dbReference type="PROSITE" id="PS50977">
    <property type="entry name" value="HTH_TETR_2"/>
    <property type="match status" value="1"/>
</dbReference>
<dbReference type="GO" id="GO:0000976">
    <property type="term" value="F:transcription cis-regulatory region binding"/>
    <property type="evidence" value="ECO:0007669"/>
    <property type="project" value="TreeGrafter"/>
</dbReference>
<evidence type="ECO:0000256" key="1">
    <source>
        <dbReference type="ARBA" id="ARBA00023015"/>
    </source>
</evidence>
<dbReference type="Gene3D" id="1.10.357.10">
    <property type="entry name" value="Tetracycline Repressor, domain 2"/>
    <property type="match status" value="1"/>
</dbReference>
<dbReference type="PANTHER" id="PTHR30055:SF234">
    <property type="entry name" value="HTH-TYPE TRANSCRIPTIONAL REGULATOR BETI"/>
    <property type="match status" value="1"/>
</dbReference>